<feature type="compositionally biased region" description="Polar residues" evidence="1">
    <location>
        <begin position="1"/>
        <end position="12"/>
    </location>
</feature>
<evidence type="ECO:0000313" key="3">
    <source>
        <dbReference type="EMBL" id="KAF4627894.1"/>
    </source>
</evidence>
<dbReference type="InterPro" id="IPR003131">
    <property type="entry name" value="T1-type_BTB"/>
</dbReference>
<dbReference type="SMART" id="SM00225">
    <property type="entry name" value="BTB"/>
    <property type="match status" value="1"/>
</dbReference>
<sequence length="287" mass="31799">MSSIPSSSSENAGNAGVSLFCNTGCEATNPGTMSIAKDPNPPPPITDELASAMKTSVTDPSPSSNNPTPTPSETITLLVGGQNFTTTRDTLQESTFLATLLSGRWDPNREPNNTYLIDADPTLFKHILQHLRRGVLPLFYSNTTGHDHALYLALLQEARYFGIERLEEWLEEKKYLEGVKVSYSVEQRQGMWNFESGKDDDVVDVRISSATKKVYICPRNIFVHRGDPDRCGHQCVKQREKMGGAWLFEDEVVWVTGVVRKRVVVDGEVFIDGGKEVMGEDGDGREV</sequence>
<proteinExistence type="predicted"/>
<dbReference type="Pfam" id="PF02214">
    <property type="entry name" value="BTB_2"/>
    <property type="match status" value="1"/>
</dbReference>
<dbReference type="PANTHER" id="PTHR14499">
    <property type="entry name" value="POTASSIUM CHANNEL TETRAMERIZATION DOMAIN-CONTAINING"/>
    <property type="match status" value="1"/>
</dbReference>
<dbReference type="AlphaFoldDB" id="A0A8H4RFV4"/>
<dbReference type="CDD" id="cd18316">
    <property type="entry name" value="BTB_POZ_KCTD-like"/>
    <property type="match status" value="1"/>
</dbReference>
<organism evidence="3 4">
    <name type="scientific">Cudoniella acicularis</name>
    <dbReference type="NCBI Taxonomy" id="354080"/>
    <lineage>
        <taxon>Eukaryota</taxon>
        <taxon>Fungi</taxon>
        <taxon>Dikarya</taxon>
        <taxon>Ascomycota</taxon>
        <taxon>Pezizomycotina</taxon>
        <taxon>Leotiomycetes</taxon>
        <taxon>Helotiales</taxon>
        <taxon>Tricladiaceae</taxon>
        <taxon>Cudoniella</taxon>
    </lineage>
</organism>
<dbReference type="PROSITE" id="PS50097">
    <property type="entry name" value="BTB"/>
    <property type="match status" value="1"/>
</dbReference>
<dbReference type="Gene3D" id="3.30.710.10">
    <property type="entry name" value="Potassium Channel Kv1.1, Chain A"/>
    <property type="match status" value="1"/>
</dbReference>
<protein>
    <recommendedName>
        <fullName evidence="2">BTB domain-containing protein</fullName>
    </recommendedName>
</protein>
<feature type="region of interest" description="Disordered" evidence="1">
    <location>
        <begin position="54"/>
        <end position="73"/>
    </location>
</feature>
<dbReference type="PANTHER" id="PTHR14499:SF136">
    <property type="entry name" value="GH08630P"/>
    <property type="match status" value="1"/>
</dbReference>
<reference evidence="3 4" key="1">
    <citation type="submission" date="2020-03" db="EMBL/GenBank/DDBJ databases">
        <title>Draft Genome Sequence of Cudoniella acicularis.</title>
        <authorList>
            <person name="Buettner E."/>
            <person name="Kellner H."/>
        </authorList>
    </citation>
    <scope>NUCLEOTIDE SEQUENCE [LARGE SCALE GENOMIC DNA]</scope>
    <source>
        <strain evidence="3 4">DSM 108380</strain>
    </source>
</reference>
<dbReference type="InterPro" id="IPR011333">
    <property type="entry name" value="SKP1/BTB/POZ_sf"/>
</dbReference>
<evidence type="ECO:0000256" key="1">
    <source>
        <dbReference type="SAM" id="MobiDB-lite"/>
    </source>
</evidence>
<dbReference type="EMBL" id="JAAMPI010000894">
    <property type="protein sequence ID" value="KAF4627894.1"/>
    <property type="molecule type" value="Genomic_DNA"/>
</dbReference>
<dbReference type="OrthoDB" id="2414723at2759"/>
<feature type="domain" description="BTB" evidence="2">
    <location>
        <begin position="73"/>
        <end position="140"/>
    </location>
</feature>
<feature type="compositionally biased region" description="Low complexity" evidence="1">
    <location>
        <begin position="55"/>
        <end position="73"/>
    </location>
</feature>
<feature type="region of interest" description="Disordered" evidence="1">
    <location>
        <begin position="1"/>
        <end position="48"/>
    </location>
</feature>
<comment type="caution">
    <text evidence="3">The sequence shown here is derived from an EMBL/GenBank/DDBJ whole genome shotgun (WGS) entry which is preliminary data.</text>
</comment>
<evidence type="ECO:0000313" key="4">
    <source>
        <dbReference type="Proteomes" id="UP000566819"/>
    </source>
</evidence>
<evidence type="ECO:0000259" key="2">
    <source>
        <dbReference type="PROSITE" id="PS50097"/>
    </source>
</evidence>
<gene>
    <name evidence="3" type="ORF">G7Y89_g10259</name>
</gene>
<accession>A0A8H4RFV4</accession>
<dbReference type="GO" id="GO:0051260">
    <property type="term" value="P:protein homooligomerization"/>
    <property type="evidence" value="ECO:0007669"/>
    <property type="project" value="InterPro"/>
</dbReference>
<keyword evidence="4" id="KW-1185">Reference proteome</keyword>
<dbReference type="InterPro" id="IPR000210">
    <property type="entry name" value="BTB/POZ_dom"/>
</dbReference>
<dbReference type="Proteomes" id="UP000566819">
    <property type="component" value="Unassembled WGS sequence"/>
</dbReference>
<name>A0A8H4RFV4_9HELO</name>
<dbReference type="SUPFAM" id="SSF54695">
    <property type="entry name" value="POZ domain"/>
    <property type="match status" value="1"/>
</dbReference>